<gene>
    <name evidence="5" type="ORF">CHUV0807_1055</name>
</gene>
<proteinExistence type="predicted"/>
<protein>
    <submittedName>
        <fullName evidence="5">S-adenosylmethionine-dependent methyltransferase Functionally Coupled to the MukBEF Chromosome Partitioning Mechanism</fullName>
    </submittedName>
</protein>
<dbReference type="Proteomes" id="UP000190837">
    <property type="component" value="Unassembled WGS sequence"/>
</dbReference>
<organism evidence="5 6">
    <name type="scientific">Cardiobacterium hominis</name>
    <dbReference type="NCBI Taxonomy" id="2718"/>
    <lineage>
        <taxon>Bacteria</taxon>
        <taxon>Pseudomonadati</taxon>
        <taxon>Pseudomonadota</taxon>
        <taxon>Gammaproteobacteria</taxon>
        <taxon>Cardiobacteriales</taxon>
        <taxon>Cardiobacteriaceae</taxon>
        <taxon>Cardiobacterium</taxon>
    </lineage>
</organism>
<dbReference type="GO" id="GO:0032259">
    <property type="term" value="P:methylation"/>
    <property type="evidence" value="ECO:0007669"/>
    <property type="project" value="UniProtKB-KW"/>
</dbReference>
<dbReference type="EMBL" id="FKLO01000041">
    <property type="protein sequence ID" value="SAM62872.1"/>
    <property type="molecule type" value="Genomic_DNA"/>
</dbReference>
<dbReference type="InterPro" id="IPR029063">
    <property type="entry name" value="SAM-dependent_MTases_sf"/>
</dbReference>
<sequence length="250" mass="27789">MSDFDRIGAVFLKNIYATTKGRIRLAVLQRDLAPLLAGAPLRILDVGGGAGQMALWYASLGHEVVVADRSQVLLDEGRAAAQTLGLAVEFIHADAFKLADALNDAAFDLVCCHAVLEWIEDGAALLAACAARVKAGGHFSLMYYNRRALVFAQHVFGNFDYLDRGLRPYRKTAKLTPDYPREPESVAAWLDALSFTRVRRSAIRCFHDYMKPHDRARHDDAEIVARELALSASEDYLPVARYIHELCRKT</sequence>
<evidence type="ECO:0000313" key="5">
    <source>
        <dbReference type="EMBL" id="SAM62872.1"/>
    </source>
</evidence>
<dbReference type="RefSeq" id="WP_079540241.1">
    <property type="nucleotide sequence ID" value="NZ_CP171111.1"/>
</dbReference>
<reference evidence="6" key="1">
    <citation type="submission" date="2016-04" db="EMBL/GenBank/DDBJ databases">
        <authorList>
            <person name="Tagini F."/>
        </authorList>
    </citation>
    <scope>NUCLEOTIDE SEQUENCE [LARGE SCALE GENOMIC DNA]</scope>
    <source>
        <strain evidence="6">CHUV0807</strain>
    </source>
</reference>
<dbReference type="PANTHER" id="PTHR43464">
    <property type="entry name" value="METHYLTRANSFERASE"/>
    <property type="match status" value="1"/>
</dbReference>
<dbReference type="Gene3D" id="3.40.50.150">
    <property type="entry name" value="Vaccinia Virus protein VP39"/>
    <property type="match status" value="1"/>
</dbReference>
<dbReference type="AlphaFoldDB" id="A0A1C3H3S6"/>
<dbReference type="InterPro" id="IPR013216">
    <property type="entry name" value="Methyltransf_11"/>
</dbReference>
<keyword evidence="3" id="KW-0949">S-adenosyl-L-methionine</keyword>
<dbReference type="Pfam" id="PF08241">
    <property type="entry name" value="Methyltransf_11"/>
    <property type="match status" value="1"/>
</dbReference>
<accession>A0A1C3H3S6</accession>
<evidence type="ECO:0000256" key="2">
    <source>
        <dbReference type="ARBA" id="ARBA00022679"/>
    </source>
</evidence>
<dbReference type="SUPFAM" id="SSF53335">
    <property type="entry name" value="S-adenosyl-L-methionine-dependent methyltransferases"/>
    <property type="match status" value="1"/>
</dbReference>
<evidence type="ECO:0000256" key="3">
    <source>
        <dbReference type="ARBA" id="ARBA00022691"/>
    </source>
</evidence>
<dbReference type="GO" id="GO:0008757">
    <property type="term" value="F:S-adenosylmethionine-dependent methyltransferase activity"/>
    <property type="evidence" value="ECO:0007669"/>
    <property type="project" value="InterPro"/>
</dbReference>
<name>A0A1C3H3S6_9GAMM</name>
<dbReference type="CDD" id="cd02440">
    <property type="entry name" value="AdoMet_MTases"/>
    <property type="match status" value="1"/>
</dbReference>
<keyword evidence="2 5" id="KW-0808">Transferase</keyword>
<feature type="domain" description="Methyltransferase type 11" evidence="4">
    <location>
        <begin position="44"/>
        <end position="140"/>
    </location>
</feature>
<evidence type="ECO:0000259" key="4">
    <source>
        <dbReference type="Pfam" id="PF08241"/>
    </source>
</evidence>
<evidence type="ECO:0000256" key="1">
    <source>
        <dbReference type="ARBA" id="ARBA00022603"/>
    </source>
</evidence>
<keyword evidence="1 5" id="KW-0489">Methyltransferase</keyword>
<evidence type="ECO:0000313" key="6">
    <source>
        <dbReference type="Proteomes" id="UP000190837"/>
    </source>
</evidence>
<dbReference type="PANTHER" id="PTHR43464:SF19">
    <property type="entry name" value="UBIQUINONE BIOSYNTHESIS O-METHYLTRANSFERASE, MITOCHONDRIAL"/>
    <property type="match status" value="1"/>
</dbReference>